<name>A0AA37T7H4_9GAMM</name>
<sequence length="152" mass="17521">MTVDDQSRYLNETLKLEILSNYKHIILFDGLCHLCSGWVQFLIKRDFQKKFSFCSVQSDFGQSILNAIGLSSENIETMVYIRNGDVYIYSDAFFQVIKVLPKPWPLLSIGLIFPSGLRDTVYRFVAKNRYRIAGKRASCFLPSSELKTRFLG</sequence>
<keyword evidence="2" id="KW-1185">Reference proteome</keyword>
<dbReference type="RefSeq" id="WP_232593205.1">
    <property type="nucleotide sequence ID" value="NZ_BSPD01000037.1"/>
</dbReference>
<protein>
    <recommendedName>
        <fullName evidence="3">DUF393 domain-containing protein</fullName>
    </recommendedName>
</protein>
<evidence type="ECO:0008006" key="3">
    <source>
        <dbReference type="Google" id="ProtNLM"/>
    </source>
</evidence>
<reference evidence="1 2" key="1">
    <citation type="journal article" date="2014" name="Int. J. Syst. Evol. Microbiol.">
        <title>Complete genome sequence of Corynebacterium casei LMG S-19264T (=DSM 44701T), isolated from a smear-ripened cheese.</title>
        <authorList>
            <consortium name="US DOE Joint Genome Institute (JGI-PGF)"/>
            <person name="Walter F."/>
            <person name="Albersmeier A."/>
            <person name="Kalinowski J."/>
            <person name="Ruckert C."/>
        </authorList>
    </citation>
    <scope>NUCLEOTIDE SEQUENCE [LARGE SCALE GENOMIC DNA]</scope>
    <source>
        <strain evidence="1 2">NBRC 110095</strain>
    </source>
</reference>
<dbReference type="InterPro" id="IPR007263">
    <property type="entry name" value="DCC1-like"/>
</dbReference>
<evidence type="ECO:0000313" key="1">
    <source>
        <dbReference type="EMBL" id="GLS26027.1"/>
    </source>
</evidence>
<dbReference type="InterPro" id="IPR052927">
    <property type="entry name" value="DCC_oxidoreductase"/>
</dbReference>
<comment type="caution">
    <text evidence="1">The sequence shown here is derived from an EMBL/GenBank/DDBJ whole genome shotgun (WGS) entry which is preliminary data.</text>
</comment>
<dbReference type="EMBL" id="BSPD01000037">
    <property type="protein sequence ID" value="GLS26027.1"/>
    <property type="molecule type" value="Genomic_DNA"/>
</dbReference>
<gene>
    <name evidence="1" type="primary">yuxK</name>
    <name evidence="1" type="ORF">GCM10007877_17420</name>
</gene>
<evidence type="ECO:0000313" key="2">
    <source>
        <dbReference type="Proteomes" id="UP001156870"/>
    </source>
</evidence>
<dbReference type="Pfam" id="PF04134">
    <property type="entry name" value="DCC1-like"/>
    <property type="match status" value="1"/>
</dbReference>
<dbReference type="PANTHER" id="PTHR33639:SF2">
    <property type="entry name" value="DUF393 DOMAIN-CONTAINING PROTEIN"/>
    <property type="match status" value="1"/>
</dbReference>
<dbReference type="GO" id="GO:0015035">
    <property type="term" value="F:protein-disulfide reductase activity"/>
    <property type="evidence" value="ECO:0007669"/>
    <property type="project" value="InterPro"/>
</dbReference>
<dbReference type="Proteomes" id="UP001156870">
    <property type="component" value="Unassembled WGS sequence"/>
</dbReference>
<accession>A0AA37T7H4</accession>
<dbReference type="AlphaFoldDB" id="A0AA37T7H4"/>
<proteinExistence type="predicted"/>
<organism evidence="1 2">
    <name type="scientific">Marinibactrum halimedae</name>
    <dbReference type="NCBI Taxonomy" id="1444977"/>
    <lineage>
        <taxon>Bacteria</taxon>
        <taxon>Pseudomonadati</taxon>
        <taxon>Pseudomonadota</taxon>
        <taxon>Gammaproteobacteria</taxon>
        <taxon>Cellvibrionales</taxon>
        <taxon>Cellvibrionaceae</taxon>
        <taxon>Marinibactrum</taxon>
    </lineage>
</organism>
<dbReference type="PANTHER" id="PTHR33639">
    <property type="entry name" value="THIOL-DISULFIDE OXIDOREDUCTASE DCC"/>
    <property type="match status" value="1"/>
</dbReference>